<dbReference type="Proteomes" id="UP001164929">
    <property type="component" value="Chromosome 10"/>
</dbReference>
<gene>
    <name evidence="1" type="ORF">NC653_024886</name>
</gene>
<protein>
    <submittedName>
        <fullName evidence="1">Uncharacterized protein</fullName>
    </submittedName>
</protein>
<proteinExistence type="predicted"/>
<evidence type="ECO:0000313" key="2">
    <source>
        <dbReference type="Proteomes" id="UP001164929"/>
    </source>
</evidence>
<keyword evidence="2" id="KW-1185">Reference proteome</keyword>
<comment type="caution">
    <text evidence="1">The sequence shown here is derived from an EMBL/GenBank/DDBJ whole genome shotgun (WGS) entry which is preliminary data.</text>
</comment>
<accession>A0AAD6Q7D9</accession>
<evidence type="ECO:0000313" key="1">
    <source>
        <dbReference type="EMBL" id="KAJ6981622.1"/>
    </source>
</evidence>
<dbReference type="AlphaFoldDB" id="A0AAD6Q7D9"/>
<name>A0AAD6Q7D9_9ROSI</name>
<organism evidence="1 2">
    <name type="scientific">Populus alba x Populus x berolinensis</name>
    <dbReference type="NCBI Taxonomy" id="444605"/>
    <lineage>
        <taxon>Eukaryota</taxon>
        <taxon>Viridiplantae</taxon>
        <taxon>Streptophyta</taxon>
        <taxon>Embryophyta</taxon>
        <taxon>Tracheophyta</taxon>
        <taxon>Spermatophyta</taxon>
        <taxon>Magnoliopsida</taxon>
        <taxon>eudicotyledons</taxon>
        <taxon>Gunneridae</taxon>
        <taxon>Pentapetalae</taxon>
        <taxon>rosids</taxon>
        <taxon>fabids</taxon>
        <taxon>Malpighiales</taxon>
        <taxon>Salicaceae</taxon>
        <taxon>Saliceae</taxon>
        <taxon>Populus</taxon>
    </lineage>
</organism>
<dbReference type="EMBL" id="JAQIZT010000010">
    <property type="protein sequence ID" value="KAJ6981622.1"/>
    <property type="molecule type" value="Genomic_DNA"/>
</dbReference>
<reference evidence="1" key="1">
    <citation type="journal article" date="2023" name="Mol. Ecol. Resour.">
        <title>Chromosome-level genome assembly of a triploid poplar Populus alba 'Berolinensis'.</title>
        <authorList>
            <person name="Chen S."/>
            <person name="Yu Y."/>
            <person name="Wang X."/>
            <person name="Wang S."/>
            <person name="Zhang T."/>
            <person name="Zhou Y."/>
            <person name="He R."/>
            <person name="Meng N."/>
            <person name="Wang Y."/>
            <person name="Liu W."/>
            <person name="Liu Z."/>
            <person name="Liu J."/>
            <person name="Guo Q."/>
            <person name="Huang H."/>
            <person name="Sederoff R.R."/>
            <person name="Wang G."/>
            <person name="Qu G."/>
            <person name="Chen S."/>
        </authorList>
    </citation>
    <scope>NUCLEOTIDE SEQUENCE</scope>
    <source>
        <strain evidence="1">SC-2020</strain>
    </source>
</reference>
<sequence>MRTAQVAKKFMLKIFHDKPAVATHGDWWVSNEHAGENMSSWVPSSPVIAEFSSCPARFISVPPSISSKPHLRSQVPPLYLSGICLSKPFLIKIGATTTQPNPDLLYQTIDLS</sequence>